<name>A0A979FGT3_HYAAZ</name>
<reference evidence="2" key="1">
    <citation type="submission" date="2025-08" db="UniProtKB">
        <authorList>
            <consortium name="RefSeq"/>
        </authorList>
    </citation>
    <scope>IDENTIFICATION</scope>
    <source>
        <tissue evidence="2">Whole organism</tissue>
    </source>
</reference>
<sequence length="122" mass="13186">MLRHANPELLVVSLDAVTLREAPWVGLVEEAKRVELNITLKLTNTSDAFHPHDDLLRPLRNSGVVLEDFIGCVGTPAGVAALASVCHESWLHIHMAAPLDLSALGGKFWILCESCWGVGANP</sequence>
<dbReference type="AlphaFoldDB" id="A0A979FGT3"/>
<proteinExistence type="predicted"/>
<gene>
    <name evidence="2" type="primary">LOC125177787</name>
</gene>
<evidence type="ECO:0000313" key="1">
    <source>
        <dbReference type="Proteomes" id="UP000694843"/>
    </source>
</evidence>
<dbReference type="RefSeq" id="XP_047736140.1">
    <property type="nucleotide sequence ID" value="XM_047880184.1"/>
</dbReference>
<protein>
    <submittedName>
        <fullName evidence="2">Uncharacterized protein LOC125177787</fullName>
    </submittedName>
</protein>
<dbReference type="GeneID" id="125177787"/>
<keyword evidence="1" id="KW-1185">Reference proteome</keyword>
<dbReference type="KEGG" id="hazt:125177787"/>
<dbReference type="Proteomes" id="UP000694843">
    <property type="component" value="Unplaced"/>
</dbReference>
<evidence type="ECO:0000313" key="2">
    <source>
        <dbReference type="RefSeq" id="XP_047736140.1"/>
    </source>
</evidence>
<organism evidence="1 2">
    <name type="scientific">Hyalella azteca</name>
    <name type="common">Amphipod</name>
    <dbReference type="NCBI Taxonomy" id="294128"/>
    <lineage>
        <taxon>Eukaryota</taxon>
        <taxon>Metazoa</taxon>
        <taxon>Ecdysozoa</taxon>
        <taxon>Arthropoda</taxon>
        <taxon>Crustacea</taxon>
        <taxon>Multicrustacea</taxon>
        <taxon>Malacostraca</taxon>
        <taxon>Eumalacostraca</taxon>
        <taxon>Peracarida</taxon>
        <taxon>Amphipoda</taxon>
        <taxon>Senticaudata</taxon>
        <taxon>Talitrida</taxon>
        <taxon>Talitroidea</taxon>
        <taxon>Hyalellidae</taxon>
        <taxon>Hyalella</taxon>
    </lineage>
</organism>
<accession>A0A979FGT3</accession>